<evidence type="ECO:0000313" key="2">
    <source>
        <dbReference type="EMBL" id="PVV02872.1"/>
    </source>
</evidence>
<proteinExistence type="predicted"/>
<comment type="caution">
    <text evidence="1">The sequence shown here is derived from an EMBL/GenBank/DDBJ whole genome shotgun (WGS) entry which is preliminary data.</text>
</comment>
<dbReference type="Proteomes" id="UP000245609">
    <property type="component" value="Unassembled WGS sequence"/>
</dbReference>
<keyword evidence="3" id="KW-1185">Reference proteome</keyword>
<name>A0A2T9ZB47_9FUNG</name>
<dbReference type="OrthoDB" id="437at2759"/>
<gene>
    <name evidence="2" type="ORF">BB560_002655</name>
    <name evidence="1" type="ORF">BB560_003760</name>
</gene>
<organism evidence="1 3">
    <name type="scientific">Smittium megazygosporum</name>
    <dbReference type="NCBI Taxonomy" id="133381"/>
    <lineage>
        <taxon>Eukaryota</taxon>
        <taxon>Fungi</taxon>
        <taxon>Fungi incertae sedis</taxon>
        <taxon>Zoopagomycota</taxon>
        <taxon>Kickxellomycotina</taxon>
        <taxon>Harpellomycetes</taxon>
        <taxon>Harpellales</taxon>
        <taxon>Legeriomycetaceae</taxon>
        <taxon>Smittium</taxon>
    </lineage>
</organism>
<evidence type="ECO:0000313" key="3">
    <source>
        <dbReference type="Proteomes" id="UP000245609"/>
    </source>
</evidence>
<dbReference type="STRING" id="133381.A0A2T9ZB47"/>
<reference evidence="1 3" key="1">
    <citation type="journal article" date="2018" name="MBio">
        <title>Comparative Genomics Reveals the Core Gene Toolbox for the Fungus-Insect Symbiosis.</title>
        <authorList>
            <person name="Wang Y."/>
            <person name="Stata M."/>
            <person name="Wang W."/>
            <person name="Stajich J.E."/>
            <person name="White M.M."/>
            <person name="Moncalvo J.M."/>
        </authorList>
    </citation>
    <scope>NUCLEOTIDE SEQUENCE [LARGE SCALE GENOMIC DNA]</scope>
    <source>
        <strain evidence="1 3">SC-DP-2</strain>
    </source>
</reference>
<accession>A0A2T9ZB47</accession>
<dbReference type="EMBL" id="MBFS01000308">
    <property type="protein sequence ID" value="PVV02872.1"/>
    <property type="molecule type" value="Genomic_DNA"/>
</dbReference>
<feature type="non-terminal residue" evidence="1">
    <location>
        <position position="126"/>
    </location>
</feature>
<sequence length="126" mass="14141">MFGQMFNRSVFAANRSMLLRRASTESAAQNAAQLLPAWLANPLCKVAKFSSFVWYQTKVVYNVGKIVLRHQGYRIPTRADFTAAEEGLMHVVKNLRVSWGSRTVLKDMNYKKAGIVAGELVSLFVV</sequence>
<dbReference type="EMBL" id="MBFS01000787">
    <property type="protein sequence ID" value="PVV01808.1"/>
    <property type="molecule type" value="Genomic_DNA"/>
</dbReference>
<evidence type="ECO:0000313" key="1">
    <source>
        <dbReference type="EMBL" id="PVV01808.1"/>
    </source>
</evidence>
<protein>
    <submittedName>
        <fullName evidence="1">Uncharacterized protein</fullName>
    </submittedName>
</protein>
<dbReference type="AlphaFoldDB" id="A0A2T9ZB47"/>